<evidence type="ECO:0000256" key="4">
    <source>
        <dbReference type="ARBA" id="ARBA00022692"/>
    </source>
</evidence>
<keyword evidence="9" id="KW-1185">Reference proteome</keyword>
<reference evidence="8 9" key="1">
    <citation type="submission" date="2023-07" db="EMBL/GenBank/DDBJ databases">
        <title>Genomic Encyclopedia of Type Strains, Phase IV (KMG-IV): sequencing the most valuable type-strain genomes for metagenomic binning, comparative biology and taxonomic classification.</title>
        <authorList>
            <person name="Goeker M."/>
        </authorList>
    </citation>
    <scope>NUCLEOTIDE SEQUENCE [LARGE SCALE GENOMIC DNA]</scope>
    <source>
        <strain evidence="8 9">DSM 5896</strain>
    </source>
</reference>
<evidence type="ECO:0000313" key="8">
    <source>
        <dbReference type="EMBL" id="MDQ0392217.1"/>
    </source>
</evidence>
<feature type="transmembrane region" description="Helical" evidence="7">
    <location>
        <begin position="390"/>
        <end position="406"/>
    </location>
</feature>
<dbReference type="InterPro" id="IPR014047">
    <property type="entry name" value="Chr_Tranpt_l_chain"/>
</dbReference>
<evidence type="ECO:0000256" key="7">
    <source>
        <dbReference type="SAM" id="Phobius"/>
    </source>
</evidence>
<proteinExistence type="inferred from homology"/>
<comment type="similarity">
    <text evidence="2">Belongs to the chromate ion transporter (CHR) (TC 2.A.51) family.</text>
</comment>
<feature type="transmembrane region" description="Helical" evidence="7">
    <location>
        <begin position="207"/>
        <end position="227"/>
    </location>
</feature>
<dbReference type="Proteomes" id="UP001237448">
    <property type="component" value="Unassembled WGS sequence"/>
</dbReference>
<dbReference type="PANTHER" id="PTHR33567">
    <property type="entry name" value="CHROMATE ION TRANSPORTER (EUROFUNG)"/>
    <property type="match status" value="1"/>
</dbReference>
<evidence type="ECO:0000256" key="6">
    <source>
        <dbReference type="ARBA" id="ARBA00023136"/>
    </source>
</evidence>
<comment type="subcellular location">
    <subcellularLocation>
        <location evidence="1">Cell membrane</location>
        <topology evidence="1">Multi-pass membrane protein</topology>
    </subcellularLocation>
</comment>
<organism evidence="8 9">
    <name type="scientific">Labrys monachus</name>
    <dbReference type="NCBI Taxonomy" id="217067"/>
    <lineage>
        <taxon>Bacteria</taxon>
        <taxon>Pseudomonadati</taxon>
        <taxon>Pseudomonadota</taxon>
        <taxon>Alphaproteobacteria</taxon>
        <taxon>Hyphomicrobiales</taxon>
        <taxon>Xanthobacteraceae</taxon>
        <taxon>Labrys</taxon>
    </lineage>
</organism>
<dbReference type="InterPro" id="IPR003370">
    <property type="entry name" value="Chromate_transpt"/>
</dbReference>
<feature type="transmembrane region" description="Helical" evidence="7">
    <location>
        <begin position="20"/>
        <end position="42"/>
    </location>
</feature>
<name>A0ABU0FC73_9HYPH</name>
<keyword evidence="4 7" id="KW-0812">Transmembrane</keyword>
<feature type="transmembrane region" description="Helical" evidence="7">
    <location>
        <begin position="309"/>
        <end position="329"/>
    </location>
</feature>
<feature type="transmembrane region" description="Helical" evidence="7">
    <location>
        <begin position="156"/>
        <end position="187"/>
    </location>
</feature>
<dbReference type="Pfam" id="PF02417">
    <property type="entry name" value="Chromate_transp"/>
    <property type="match status" value="2"/>
</dbReference>
<comment type="caution">
    <text evidence="8">The sequence shown here is derived from an EMBL/GenBank/DDBJ whole genome shotgun (WGS) entry which is preliminary data.</text>
</comment>
<dbReference type="PANTHER" id="PTHR33567:SF3">
    <property type="entry name" value="CHROMATE ION TRANSPORTER (EUROFUNG)"/>
    <property type="match status" value="1"/>
</dbReference>
<feature type="transmembrane region" description="Helical" evidence="7">
    <location>
        <begin position="123"/>
        <end position="144"/>
    </location>
</feature>
<evidence type="ECO:0000256" key="3">
    <source>
        <dbReference type="ARBA" id="ARBA00022475"/>
    </source>
</evidence>
<dbReference type="NCBIfam" id="TIGR00937">
    <property type="entry name" value="2A51"/>
    <property type="match status" value="1"/>
</dbReference>
<dbReference type="EMBL" id="JAUSVK010000001">
    <property type="protein sequence ID" value="MDQ0392217.1"/>
    <property type="molecule type" value="Genomic_DNA"/>
</dbReference>
<keyword evidence="5 7" id="KW-1133">Transmembrane helix</keyword>
<evidence type="ECO:0000256" key="5">
    <source>
        <dbReference type="ARBA" id="ARBA00022989"/>
    </source>
</evidence>
<dbReference type="RefSeq" id="WP_307425763.1">
    <property type="nucleotide sequence ID" value="NZ_JAUSVK010000001.1"/>
</dbReference>
<keyword evidence="3" id="KW-1003">Cell membrane</keyword>
<feature type="transmembrane region" description="Helical" evidence="7">
    <location>
        <begin position="239"/>
        <end position="258"/>
    </location>
</feature>
<feature type="transmembrane region" description="Helical" evidence="7">
    <location>
        <begin position="341"/>
        <end position="359"/>
    </location>
</feature>
<gene>
    <name evidence="8" type="ORF">J3R73_002009</name>
</gene>
<dbReference type="PIRSF" id="PIRSF004810">
    <property type="entry name" value="ChrA"/>
    <property type="match status" value="1"/>
</dbReference>
<keyword evidence="6 7" id="KW-0472">Membrane</keyword>
<evidence type="ECO:0000313" key="9">
    <source>
        <dbReference type="Proteomes" id="UP001237448"/>
    </source>
</evidence>
<sequence>MTSSDDSAEMFRQRGHFLEILGAFAWLGIVAFGGPVAHLGYFREEFVKRRRWISDAGYADLVALAQMLPGPASSQVGFSLGVLRGGGLVGGLAAWLGFTLPSALVLIAFAAGTASFVEPWQIGLLHGFRLVAVAIVAHAIWGMIRSLAWDRRLIAIALAALVLTLALEGGWSQILVIAMGALAGFLLMPRDEALSAFQAPVPVSRRAGAVSLALFAVLLAGLPVLSASTGWHGLQLFDGFYRSGALVFGGGHVVLPLLHDVAVTPGWVGDRDFVTGYGVTQAMPGPVFTFAAYLGATAQPSPNGLAGGLIALVAIFLPGLLVMHGVLPFWSGLRRLAGMRAAMRGVNAAVIGLLAAAFYQPLWTSTIAGADDVLVAVAGFALLTMWRKPAWLVVIALGAAGILRALL</sequence>
<accession>A0ABU0FC73</accession>
<feature type="transmembrane region" description="Helical" evidence="7">
    <location>
        <begin position="92"/>
        <end position="117"/>
    </location>
</feature>
<evidence type="ECO:0000256" key="2">
    <source>
        <dbReference type="ARBA" id="ARBA00005262"/>
    </source>
</evidence>
<protein>
    <submittedName>
        <fullName evidence="8">Chromate transporter</fullName>
    </submittedName>
</protein>
<evidence type="ECO:0000256" key="1">
    <source>
        <dbReference type="ARBA" id="ARBA00004651"/>
    </source>
</evidence>